<dbReference type="InterPro" id="IPR035984">
    <property type="entry name" value="Acyl-CoA-binding_sf"/>
</dbReference>
<feature type="domain" description="GOLD" evidence="4">
    <location>
        <begin position="298"/>
        <end position="467"/>
    </location>
</feature>
<dbReference type="InterPro" id="IPR036598">
    <property type="entry name" value="GOLD_dom_sf"/>
</dbReference>
<dbReference type="PROSITE" id="PS51228">
    <property type="entry name" value="ACB_2"/>
    <property type="match status" value="1"/>
</dbReference>
<dbReference type="Gene3D" id="1.20.80.10">
    <property type="match status" value="1"/>
</dbReference>
<dbReference type="Gene3D" id="2.60.120.680">
    <property type="entry name" value="GOLD domain"/>
    <property type="match status" value="1"/>
</dbReference>
<name>A0AAW2HA61_9NEOP</name>
<feature type="compositionally biased region" description="Polar residues" evidence="3">
    <location>
        <begin position="253"/>
        <end position="274"/>
    </location>
</feature>
<keyword evidence="1" id="KW-0007">Acetylation</keyword>
<feature type="coiled-coil region" evidence="2">
    <location>
        <begin position="149"/>
        <end position="207"/>
    </location>
</feature>
<feature type="region of interest" description="Disordered" evidence="3">
    <location>
        <begin position="251"/>
        <end position="295"/>
    </location>
</feature>
<dbReference type="SUPFAM" id="SSF101576">
    <property type="entry name" value="Supernatant protein factor (SPF), C-terminal domain"/>
    <property type="match status" value="1"/>
</dbReference>
<dbReference type="AlphaFoldDB" id="A0AAW2HA61"/>
<comment type="caution">
    <text evidence="6">The sequence shown here is derived from an EMBL/GenBank/DDBJ whole genome shotgun (WGS) entry which is preliminary data.</text>
</comment>
<feature type="region of interest" description="Disordered" evidence="3">
    <location>
        <begin position="366"/>
        <end position="405"/>
    </location>
</feature>
<evidence type="ECO:0000256" key="2">
    <source>
        <dbReference type="SAM" id="Coils"/>
    </source>
</evidence>
<dbReference type="PANTHER" id="PTHR22973:SF12">
    <property type="entry name" value="LD35087P"/>
    <property type="match status" value="1"/>
</dbReference>
<dbReference type="GO" id="GO:0000139">
    <property type="term" value="C:Golgi membrane"/>
    <property type="evidence" value="ECO:0007669"/>
    <property type="project" value="TreeGrafter"/>
</dbReference>
<dbReference type="PROSITE" id="PS50866">
    <property type="entry name" value="GOLD"/>
    <property type="match status" value="1"/>
</dbReference>
<organism evidence="6">
    <name type="scientific">Menopon gallinae</name>
    <name type="common">poultry shaft louse</name>
    <dbReference type="NCBI Taxonomy" id="328185"/>
    <lineage>
        <taxon>Eukaryota</taxon>
        <taxon>Metazoa</taxon>
        <taxon>Ecdysozoa</taxon>
        <taxon>Arthropoda</taxon>
        <taxon>Hexapoda</taxon>
        <taxon>Insecta</taxon>
        <taxon>Pterygota</taxon>
        <taxon>Neoptera</taxon>
        <taxon>Paraneoptera</taxon>
        <taxon>Psocodea</taxon>
        <taxon>Troctomorpha</taxon>
        <taxon>Phthiraptera</taxon>
        <taxon>Amblycera</taxon>
        <taxon>Menoponidae</taxon>
        <taxon>Menopon</taxon>
    </lineage>
</organism>
<accession>A0AAW2HA61</accession>
<evidence type="ECO:0000256" key="1">
    <source>
        <dbReference type="ARBA" id="ARBA00022990"/>
    </source>
</evidence>
<evidence type="ECO:0000313" key="6">
    <source>
        <dbReference type="EMBL" id="KAL0266744.1"/>
    </source>
</evidence>
<keyword evidence="2" id="KW-0175">Coiled coil</keyword>
<evidence type="ECO:0000259" key="4">
    <source>
        <dbReference type="PROSITE" id="PS50866"/>
    </source>
</evidence>
<gene>
    <name evidence="6" type="ORF">PYX00_009200</name>
</gene>
<evidence type="ECO:0008006" key="7">
    <source>
        <dbReference type="Google" id="ProtNLM"/>
    </source>
</evidence>
<evidence type="ECO:0000256" key="3">
    <source>
        <dbReference type="SAM" id="MobiDB-lite"/>
    </source>
</evidence>
<proteinExistence type="predicted"/>
<protein>
    <recommendedName>
        <fullName evidence="7">Golgi resident protein GCP60</fullName>
    </recommendedName>
</protein>
<dbReference type="PANTHER" id="PTHR22973">
    <property type="entry name" value="LD35087P"/>
    <property type="match status" value="1"/>
</dbReference>
<dbReference type="FunFam" id="1.20.80.10:FF:000017">
    <property type="entry name" value="Golgi resident protein GCP60"/>
    <property type="match status" value="1"/>
</dbReference>
<dbReference type="InterPro" id="IPR052269">
    <property type="entry name" value="Golgi-PI4KB_interaction"/>
</dbReference>
<feature type="compositionally biased region" description="Acidic residues" evidence="3">
    <location>
        <begin position="369"/>
        <end position="395"/>
    </location>
</feature>
<dbReference type="Pfam" id="PF00887">
    <property type="entry name" value="ACBP"/>
    <property type="match status" value="1"/>
</dbReference>
<dbReference type="GO" id="GO:0000062">
    <property type="term" value="F:fatty-acyl-CoA binding"/>
    <property type="evidence" value="ECO:0007669"/>
    <property type="project" value="InterPro"/>
</dbReference>
<reference evidence="6" key="1">
    <citation type="journal article" date="2024" name="Gigascience">
        <title>Chromosome-level genome of the poultry shaft louse Menopon gallinae provides insight into the host-switching and adaptive evolution of parasitic lice.</title>
        <authorList>
            <person name="Xu Y."/>
            <person name="Ma L."/>
            <person name="Liu S."/>
            <person name="Liang Y."/>
            <person name="Liu Q."/>
            <person name="He Z."/>
            <person name="Tian L."/>
            <person name="Duan Y."/>
            <person name="Cai W."/>
            <person name="Li H."/>
            <person name="Song F."/>
        </authorList>
    </citation>
    <scope>NUCLEOTIDE SEQUENCE</scope>
    <source>
        <strain evidence="6">Cailab_2023a</strain>
    </source>
</reference>
<dbReference type="InterPro" id="IPR000582">
    <property type="entry name" value="Acyl-CoA-binding_protein"/>
</dbReference>
<sequence length="486" mass="55687">MAENRDPVQNSMNGATVTKSMEKLNIESVNGSLEGFVANGSGDHSEKWGFPLKDLYRMGLKFYKDKEGKAINLSYQDKLRLVAYSQQISHGPYSLEKTPPVGVLDVIGRDRRDAWQALGAMKEYEAMNNFIELLDKSCPLFKPFVEAQKADMEEKAKQALIEEERRKNEMLKEIERQKELEKAEAEREAAEARKRQIQEALNEQTFQPFKAYAEEQYPGNPEQQAILVRQLQEQHYYQYMQQLMQQQQQQHQTVETKTQSTQVSEGTDASTNDNLDNDESDDGLPRISPPSMWTRKDIKDFKDSIRKEGGDAIIKVGHGETVTVRVPTHKDGTCLYWEFATDSYDIGFGVYFEWTKSTTNQVSVHIQDSEEEEDELDDDDDVDDDEEFPDCSGNDDVEKGTKSSKIVENSKDKPLLSSIVPIFRRDCQDEVYAGSHVYPGEGVYLLKFDNSYSLWRIWNNIGMNVSRCCISFNAFDLHLTIFGVKI</sequence>
<dbReference type="SUPFAM" id="SSF47027">
    <property type="entry name" value="Acyl-CoA binding protein"/>
    <property type="match status" value="1"/>
</dbReference>
<dbReference type="InterPro" id="IPR009038">
    <property type="entry name" value="GOLD_dom"/>
</dbReference>
<evidence type="ECO:0000259" key="5">
    <source>
        <dbReference type="PROSITE" id="PS51228"/>
    </source>
</evidence>
<feature type="domain" description="ACB" evidence="5">
    <location>
        <begin position="52"/>
        <end position="143"/>
    </location>
</feature>
<dbReference type="FunFam" id="2.60.120.680:FF:000011">
    <property type="entry name" value="Predicted protein"/>
    <property type="match status" value="1"/>
</dbReference>
<dbReference type="EMBL" id="JARGDH010000005">
    <property type="protein sequence ID" value="KAL0266744.1"/>
    <property type="molecule type" value="Genomic_DNA"/>
</dbReference>
<dbReference type="Pfam" id="PF13897">
    <property type="entry name" value="GOLD_2"/>
    <property type="match status" value="1"/>
</dbReference>
<dbReference type="InterPro" id="IPR014352">
    <property type="entry name" value="FERM/acyl-CoA-bd_prot_sf"/>
</dbReference>